<organism evidence="1 2">
    <name type="scientific">Diploptera punctata</name>
    <name type="common">Pacific beetle cockroach</name>
    <dbReference type="NCBI Taxonomy" id="6984"/>
    <lineage>
        <taxon>Eukaryota</taxon>
        <taxon>Metazoa</taxon>
        <taxon>Ecdysozoa</taxon>
        <taxon>Arthropoda</taxon>
        <taxon>Hexapoda</taxon>
        <taxon>Insecta</taxon>
        <taxon>Pterygota</taxon>
        <taxon>Neoptera</taxon>
        <taxon>Polyneoptera</taxon>
        <taxon>Dictyoptera</taxon>
        <taxon>Blattodea</taxon>
        <taxon>Blaberoidea</taxon>
        <taxon>Blaberidae</taxon>
        <taxon>Diplopterinae</taxon>
        <taxon>Diploptera</taxon>
    </lineage>
</organism>
<feature type="non-terminal residue" evidence="1">
    <location>
        <position position="100"/>
    </location>
</feature>
<sequence length="100" mass="11286">NTQPCWSSYIGLSAVATSSSGLVFMVHGSSDPETRFAAIVRPAWRDTKFNKYLGICLTDDRNSASFQNIQYHTVQLSRCMLTYISRKVSHRMSTCASWKN</sequence>
<name>A0AAD8E844_DIPPU</name>
<accession>A0AAD8E844</accession>
<dbReference type="EMBL" id="JASPKZ010008136">
    <property type="protein sequence ID" value="KAJ9580810.1"/>
    <property type="molecule type" value="Genomic_DNA"/>
</dbReference>
<evidence type="ECO:0000313" key="2">
    <source>
        <dbReference type="Proteomes" id="UP001233999"/>
    </source>
</evidence>
<dbReference type="Proteomes" id="UP001233999">
    <property type="component" value="Unassembled WGS sequence"/>
</dbReference>
<dbReference type="AlphaFoldDB" id="A0AAD8E844"/>
<evidence type="ECO:0000313" key="1">
    <source>
        <dbReference type="EMBL" id="KAJ9580810.1"/>
    </source>
</evidence>
<gene>
    <name evidence="1" type="ORF">L9F63_024004</name>
</gene>
<proteinExistence type="predicted"/>
<reference evidence="1" key="2">
    <citation type="submission" date="2023-05" db="EMBL/GenBank/DDBJ databases">
        <authorList>
            <person name="Fouks B."/>
        </authorList>
    </citation>
    <scope>NUCLEOTIDE SEQUENCE</scope>
    <source>
        <strain evidence="1">Stay&amp;Tobe</strain>
        <tissue evidence="1">Testes</tissue>
    </source>
</reference>
<feature type="non-terminal residue" evidence="1">
    <location>
        <position position="1"/>
    </location>
</feature>
<keyword evidence="2" id="KW-1185">Reference proteome</keyword>
<protein>
    <submittedName>
        <fullName evidence="1">Uncharacterized protein</fullName>
    </submittedName>
</protein>
<reference evidence="1" key="1">
    <citation type="journal article" date="2023" name="IScience">
        <title>Live-bearing cockroach genome reveals convergent evolutionary mechanisms linked to viviparity in insects and beyond.</title>
        <authorList>
            <person name="Fouks B."/>
            <person name="Harrison M.C."/>
            <person name="Mikhailova A.A."/>
            <person name="Marchal E."/>
            <person name="English S."/>
            <person name="Carruthers M."/>
            <person name="Jennings E.C."/>
            <person name="Chiamaka E.L."/>
            <person name="Frigard R.A."/>
            <person name="Pippel M."/>
            <person name="Attardo G.M."/>
            <person name="Benoit J.B."/>
            <person name="Bornberg-Bauer E."/>
            <person name="Tobe S.S."/>
        </authorList>
    </citation>
    <scope>NUCLEOTIDE SEQUENCE</scope>
    <source>
        <strain evidence="1">Stay&amp;Tobe</strain>
    </source>
</reference>
<comment type="caution">
    <text evidence="1">The sequence shown here is derived from an EMBL/GenBank/DDBJ whole genome shotgun (WGS) entry which is preliminary data.</text>
</comment>